<feature type="transmembrane region" description="Helical" evidence="6">
    <location>
        <begin position="62"/>
        <end position="79"/>
    </location>
</feature>
<proteinExistence type="predicted"/>
<sequence length="377" mass="41913">MELNNTTGLSNETWSSLEEEPAYQATIFLLKVVVPVLTFVGVAANVMVLIVLRRGAIQTDNLWLFLSVLAVVDTVYLLSSGGRIWIRFTWDVEILHLGGTWSCAIGLFLVSLCSTLSAWLVVIVAWQHWYTLSRPFQRCCPVGSARCGRLGLAVVVIAMVAINSYVFITVELTGSGSTKQCTPKEKYRDFVVKIVPYTMMVFYSLLPGLLLMMLNCLHARAHYISRRPVVKSQDSTLSSSDCTDTENVGRRDSHVTMLLLTLSASWLVLTMPHLVHRLNRMSKTPPTTTKERAESGFLNTATYLAIYINHSINCCLYSALIKEFRREVRALGARIAGFCFCRGRRPKPATSSTSSGHGGNNSHQQQLAVGNEAEKRL</sequence>
<comment type="caution">
    <text evidence="8">The sequence shown here is derived from an EMBL/GenBank/DDBJ whole genome shotgun (WGS) entry which is preliminary data.</text>
</comment>
<keyword evidence="2 6" id="KW-0812">Transmembrane</keyword>
<feature type="region of interest" description="Disordered" evidence="5">
    <location>
        <begin position="345"/>
        <end position="377"/>
    </location>
</feature>
<feature type="transmembrane region" description="Helical" evidence="6">
    <location>
        <begin position="257"/>
        <end position="276"/>
    </location>
</feature>
<dbReference type="AlphaFoldDB" id="A0AAV4AD65"/>
<gene>
    <name evidence="8" type="ORF">PoB_003170200</name>
</gene>
<comment type="subcellular location">
    <subcellularLocation>
        <location evidence="1">Membrane</location>
    </subcellularLocation>
</comment>
<dbReference type="Proteomes" id="UP000735302">
    <property type="component" value="Unassembled WGS sequence"/>
</dbReference>
<evidence type="ECO:0000256" key="1">
    <source>
        <dbReference type="ARBA" id="ARBA00004370"/>
    </source>
</evidence>
<dbReference type="PANTHER" id="PTHR46641:SF25">
    <property type="entry name" value="CNMAMIDE RECEPTOR-RELATED"/>
    <property type="match status" value="1"/>
</dbReference>
<keyword evidence="9" id="KW-1185">Reference proteome</keyword>
<keyword evidence="4 6" id="KW-0472">Membrane</keyword>
<dbReference type="PANTHER" id="PTHR46641">
    <property type="entry name" value="FMRFAMIDE RECEPTOR-RELATED"/>
    <property type="match status" value="1"/>
</dbReference>
<keyword evidence="3 6" id="KW-1133">Transmembrane helix</keyword>
<evidence type="ECO:0000313" key="9">
    <source>
        <dbReference type="Proteomes" id="UP000735302"/>
    </source>
</evidence>
<evidence type="ECO:0000256" key="3">
    <source>
        <dbReference type="ARBA" id="ARBA00022989"/>
    </source>
</evidence>
<evidence type="ECO:0000256" key="4">
    <source>
        <dbReference type="ARBA" id="ARBA00023136"/>
    </source>
</evidence>
<reference evidence="8 9" key="1">
    <citation type="journal article" date="2021" name="Elife">
        <title>Chloroplast acquisition without the gene transfer in kleptoplastic sea slugs, Plakobranchus ocellatus.</title>
        <authorList>
            <person name="Maeda T."/>
            <person name="Takahashi S."/>
            <person name="Yoshida T."/>
            <person name="Shimamura S."/>
            <person name="Takaki Y."/>
            <person name="Nagai Y."/>
            <person name="Toyoda A."/>
            <person name="Suzuki Y."/>
            <person name="Arimoto A."/>
            <person name="Ishii H."/>
            <person name="Satoh N."/>
            <person name="Nishiyama T."/>
            <person name="Hasebe M."/>
            <person name="Maruyama T."/>
            <person name="Minagawa J."/>
            <person name="Obokata J."/>
            <person name="Shigenobu S."/>
        </authorList>
    </citation>
    <scope>NUCLEOTIDE SEQUENCE [LARGE SCALE GENOMIC DNA]</scope>
</reference>
<evidence type="ECO:0000256" key="2">
    <source>
        <dbReference type="ARBA" id="ARBA00022692"/>
    </source>
</evidence>
<dbReference type="InterPro" id="IPR017452">
    <property type="entry name" value="GPCR_Rhodpsn_7TM"/>
</dbReference>
<accession>A0AAV4AD65</accession>
<evidence type="ECO:0000256" key="5">
    <source>
        <dbReference type="SAM" id="MobiDB-lite"/>
    </source>
</evidence>
<evidence type="ECO:0000259" key="7">
    <source>
        <dbReference type="PROSITE" id="PS50262"/>
    </source>
</evidence>
<evidence type="ECO:0000313" key="8">
    <source>
        <dbReference type="EMBL" id="GFO05197.1"/>
    </source>
</evidence>
<feature type="transmembrane region" description="Helical" evidence="6">
    <location>
        <begin position="194"/>
        <end position="217"/>
    </location>
</feature>
<dbReference type="InterPro" id="IPR052954">
    <property type="entry name" value="GPCR-Ligand_Int"/>
</dbReference>
<feature type="transmembrane region" description="Helical" evidence="6">
    <location>
        <begin position="147"/>
        <end position="168"/>
    </location>
</feature>
<organism evidence="8 9">
    <name type="scientific">Plakobranchus ocellatus</name>
    <dbReference type="NCBI Taxonomy" id="259542"/>
    <lineage>
        <taxon>Eukaryota</taxon>
        <taxon>Metazoa</taxon>
        <taxon>Spiralia</taxon>
        <taxon>Lophotrochozoa</taxon>
        <taxon>Mollusca</taxon>
        <taxon>Gastropoda</taxon>
        <taxon>Heterobranchia</taxon>
        <taxon>Euthyneura</taxon>
        <taxon>Panpulmonata</taxon>
        <taxon>Sacoglossa</taxon>
        <taxon>Placobranchoidea</taxon>
        <taxon>Plakobranchidae</taxon>
        <taxon>Plakobranchus</taxon>
    </lineage>
</organism>
<keyword evidence="8" id="KW-0675">Receptor</keyword>
<dbReference type="EMBL" id="BLXT01003747">
    <property type="protein sequence ID" value="GFO05197.1"/>
    <property type="molecule type" value="Genomic_DNA"/>
</dbReference>
<feature type="transmembrane region" description="Helical" evidence="6">
    <location>
        <begin position="27"/>
        <end position="50"/>
    </location>
</feature>
<evidence type="ECO:0000256" key="6">
    <source>
        <dbReference type="SAM" id="Phobius"/>
    </source>
</evidence>
<name>A0AAV4AD65_9GAST</name>
<feature type="compositionally biased region" description="Low complexity" evidence="5">
    <location>
        <begin position="350"/>
        <end position="366"/>
    </location>
</feature>
<protein>
    <submittedName>
        <fullName evidence="8">FMRFamide receptor-like</fullName>
    </submittedName>
</protein>
<dbReference type="SUPFAM" id="SSF81321">
    <property type="entry name" value="Family A G protein-coupled receptor-like"/>
    <property type="match status" value="1"/>
</dbReference>
<feature type="domain" description="G-protein coupled receptors family 1 profile" evidence="7">
    <location>
        <begin position="44"/>
        <end position="317"/>
    </location>
</feature>
<dbReference type="PROSITE" id="PS50262">
    <property type="entry name" value="G_PROTEIN_RECEP_F1_2"/>
    <property type="match status" value="1"/>
</dbReference>
<feature type="transmembrane region" description="Helical" evidence="6">
    <location>
        <begin position="99"/>
        <end position="126"/>
    </location>
</feature>
<feature type="transmembrane region" description="Helical" evidence="6">
    <location>
        <begin position="296"/>
        <end position="320"/>
    </location>
</feature>
<dbReference type="GO" id="GO:0016020">
    <property type="term" value="C:membrane"/>
    <property type="evidence" value="ECO:0007669"/>
    <property type="project" value="UniProtKB-SubCell"/>
</dbReference>
<dbReference type="Gene3D" id="1.20.1070.10">
    <property type="entry name" value="Rhodopsin 7-helix transmembrane proteins"/>
    <property type="match status" value="1"/>
</dbReference>